<dbReference type="PANTHER" id="PTHR32282:SF34">
    <property type="entry name" value="PENICILLIN-BINDING PROTEIN 1A"/>
    <property type="match status" value="1"/>
</dbReference>
<keyword evidence="4" id="KW-1185">Reference proteome</keyword>
<dbReference type="PANTHER" id="PTHR32282">
    <property type="entry name" value="BINDING PROTEIN TRANSPEPTIDASE, PUTATIVE-RELATED"/>
    <property type="match status" value="1"/>
</dbReference>
<dbReference type="InterPro" id="IPR036950">
    <property type="entry name" value="PBP_transglycosylase"/>
</dbReference>
<gene>
    <name evidence="3" type="ORF">J0695_40335</name>
</gene>
<evidence type="ECO:0000313" key="3">
    <source>
        <dbReference type="EMBL" id="MBO0517937.1"/>
    </source>
</evidence>
<feature type="non-terminal residue" evidence="3">
    <location>
        <position position="1"/>
    </location>
</feature>
<evidence type="ECO:0000313" key="4">
    <source>
        <dbReference type="Proteomes" id="UP000664167"/>
    </source>
</evidence>
<dbReference type="RefSeq" id="WP_206969769.1">
    <property type="nucleotide sequence ID" value="NZ_JAFLRJ010001015.1"/>
</dbReference>
<dbReference type="Proteomes" id="UP000664167">
    <property type="component" value="Unassembled WGS sequence"/>
</dbReference>
<comment type="caution">
    <text evidence="3">The sequence shown here is derived from an EMBL/GenBank/DDBJ whole genome shotgun (WGS) entry which is preliminary data.</text>
</comment>
<dbReference type="EMBL" id="JAFLRJ010001015">
    <property type="protein sequence ID" value="MBO0517937.1"/>
    <property type="molecule type" value="Genomic_DNA"/>
</dbReference>
<dbReference type="GO" id="GO:0030288">
    <property type="term" value="C:outer membrane-bounded periplasmic space"/>
    <property type="evidence" value="ECO:0007669"/>
    <property type="project" value="TreeGrafter"/>
</dbReference>
<dbReference type="Pfam" id="PF00912">
    <property type="entry name" value="Transgly"/>
    <property type="match status" value="1"/>
</dbReference>
<dbReference type="GO" id="GO:0009252">
    <property type="term" value="P:peptidoglycan biosynthetic process"/>
    <property type="evidence" value="ECO:0007669"/>
    <property type="project" value="TreeGrafter"/>
</dbReference>
<name>A0A939JMI4_9ACTN</name>
<dbReference type="GO" id="GO:0008955">
    <property type="term" value="F:peptidoglycan glycosyltransferase activity"/>
    <property type="evidence" value="ECO:0007669"/>
    <property type="project" value="TreeGrafter"/>
</dbReference>
<proteinExistence type="predicted"/>
<reference evidence="3" key="1">
    <citation type="submission" date="2021-03" db="EMBL/GenBank/DDBJ databases">
        <title>Streptomyces poriferae sp. nov., a novel marine sponge-derived Actinobacteria species with anti-MRSA activity.</title>
        <authorList>
            <person name="Sandoval-Powers M."/>
            <person name="Kralova S."/>
            <person name="Nguyen G.-S."/>
            <person name="Fawwal D."/>
            <person name="Degnes K."/>
            <person name="Klinkenberg G."/>
            <person name="Sletta H."/>
            <person name="Wentzel A."/>
            <person name="Liles M.R."/>
        </authorList>
    </citation>
    <scope>NUCLEOTIDE SEQUENCE</scope>
    <source>
        <strain evidence="3">DSM 41794</strain>
    </source>
</reference>
<dbReference type="Gene3D" id="1.10.3810.10">
    <property type="entry name" value="Biosynthetic peptidoglycan transglycosylase-like"/>
    <property type="match status" value="1"/>
</dbReference>
<feature type="domain" description="Glycosyl transferase family 51" evidence="2">
    <location>
        <begin position="1"/>
        <end position="77"/>
    </location>
</feature>
<feature type="non-terminal residue" evidence="3">
    <location>
        <position position="94"/>
    </location>
</feature>
<organism evidence="3 4">
    <name type="scientific">Streptomyces beijiangensis</name>
    <dbReference type="NCBI Taxonomy" id="163361"/>
    <lineage>
        <taxon>Bacteria</taxon>
        <taxon>Bacillati</taxon>
        <taxon>Actinomycetota</taxon>
        <taxon>Actinomycetes</taxon>
        <taxon>Kitasatosporales</taxon>
        <taxon>Streptomycetaceae</taxon>
        <taxon>Streptomyces</taxon>
    </lineage>
</organism>
<sequence>KDDILAGYLNTSYFGRNAYGIQAASQAYFSKDADQVTLAQSAYLATLLNAPSAYDVAAHPENKPQAKARWQYVLDGMLKEKWITQAQHDAAAFP</sequence>
<protein>
    <submittedName>
        <fullName evidence="3">Transglycosylase domain-containing protein</fullName>
    </submittedName>
</protein>
<keyword evidence="1" id="KW-0808">Transferase</keyword>
<evidence type="ECO:0000259" key="2">
    <source>
        <dbReference type="Pfam" id="PF00912"/>
    </source>
</evidence>
<evidence type="ECO:0000256" key="1">
    <source>
        <dbReference type="ARBA" id="ARBA00022679"/>
    </source>
</evidence>
<dbReference type="SUPFAM" id="SSF53955">
    <property type="entry name" value="Lysozyme-like"/>
    <property type="match status" value="1"/>
</dbReference>
<dbReference type="InterPro" id="IPR023346">
    <property type="entry name" value="Lysozyme-like_dom_sf"/>
</dbReference>
<dbReference type="AlphaFoldDB" id="A0A939JMI4"/>
<accession>A0A939JMI4</accession>
<dbReference type="InterPro" id="IPR001264">
    <property type="entry name" value="Glyco_trans_51"/>
</dbReference>
<dbReference type="InterPro" id="IPR050396">
    <property type="entry name" value="Glycosyltr_51/Transpeptidase"/>
</dbReference>